<sequence length="105" mass="11480">MSKSSSLTPLDAILLGLPGLSRRLIRGMAELMEISSISDTMSSGPTPLLSKTPITPATTGLAIDVPLNVWTLFRFVWLLERLCTSTPLEKMLTHFPQLEKLAILS</sequence>
<gene>
    <name evidence="1" type="ORF">OGAPHI_001986</name>
</gene>
<evidence type="ECO:0000313" key="2">
    <source>
        <dbReference type="Proteomes" id="UP000769157"/>
    </source>
</evidence>
<dbReference type="Proteomes" id="UP000769157">
    <property type="component" value="Unassembled WGS sequence"/>
</dbReference>
<dbReference type="EMBL" id="JAEUBE010000158">
    <property type="protein sequence ID" value="KAH3668232.1"/>
    <property type="molecule type" value="Genomic_DNA"/>
</dbReference>
<dbReference type="GeneID" id="70233953"/>
<keyword evidence="2" id="KW-1185">Reference proteome</keyword>
<dbReference type="RefSeq" id="XP_046062646.1">
    <property type="nucleotide sequence ID" value="XM_046202806.1"/>
</dbReference>
<reference evidence="1" key="2">
    <citation type="submission" date="2021-01" db="EMBL/GenBank/DDBJ databases">
        <authorList>
            <person name="Schikora-Tamarit M.A."/>
        </authorList>
    </citation>
    <scope>NUCLEOTIDE SEQUENCE</scope>
    <source>
        <strain evidence="1">CBS6075</strain>
    </source>
</reference>
<organism evidence="1 2">
    <name type="scientific">Ogataea philodendri</name>
    <dbReference type="NCBI Taxonomy" id="1378263"/>
    <lineage>
        <taxon>Eukaryota</taxon>
        <taxon>Fungi</taxon>
        <taxon>Dikarya</taxon>
        <taxon>Ascomycota</taxon>
        <taxon>Saccharomycotina</taxon>
        <taxon>Pichiomycetes</taxon>
        <taxon>Pichiales</taxon>
        <taxon>Pichiaceae</taxon>
        <taxon>Ogataea</taxon>
    </lineage>
</organism>
<dbReference type="AlphaFoldDB" id="A0A9P8PBD4"/>
<reference evidence="1" key="1">
    <citation type="journal article" date="2021" name="Open Biol.">
        <title>Shared evolutionary footprints suggest mitochondrial oxidative damage underlies multiple complex I losses in fungi.</title>
        <authorList>
            <person name="Schikora-Tamarit M.A."/>
            <person name="Marcet-Houben M."/>
            <person name="Nosek J."/>
            <person name="Gabaldon T."/>
        </authorList>
    </citation>
    <scope>NUCLEOTIDE SEQUENCE</scope>
    <source>
        <strain evidence="1">CBS6075</strain>
    </source>
</reference>
<evidence type="ECO:0000313" key="1">
    <source>
        <dbReference type="EMBL" id="KAH3668232.1"/>
    </source>
</evidence>
<protein>
    <submittedName>
        <fullName evidence="1">Uncharacterized protein</fullName>
    </submittedName>
</protein>
<comment type="caution">
    <text evidence="1">The sequence shown here is derived from an EMBL/GenBank/DDBJ whole genome shotgun (WGS) entry which is preliminary data.</text>
</comment>
<accession>A0A9P8PBD4</accession>
<name>A0A9P8PBD4_9ASCO</name>
<proteinExistence type="predicted"/>